<proteinExistence type="predicted"/>
<gene>
    <name evidence="2" type="ORF">DLNHIDIE_03319</name>
</gene>
<feature type="compositionally biased region" description="Polar residues" evidence="1">
    <location>
        <begin position="75"/>
        <end position="85"/>
    </location>
</feature>
<protein>
    <submittedName>
        <fullName evidence="2">Uncharacterized protein</fullName>
    </submittedName>
</protein>
<evidence type="ECO:0000313" key="3">
    <source>
        <dbReference type="Proteomes" id="UP000315403"/>
    </source>
</evidence>
<dbReference type="EMBL" id="SZUV01000005">
    <property type="protein sequence ID" value="TQN49464.1"/>
    <property type="molecule type" value="Genomic_DNA"/>
</dbReference>
<dbReference type="AlphaFoldDB" id="A0A543PZG0"/>
<feature type="region of interest" description="Disordered" evidence="1">
    <location>
        <begin position="1"/>
        <end position="111"/>
    </location>
</feature>
<comment type="caution">
    <text evidence="2">The sequence shown here is derived from an EMBL/GenBank/DDBJ whole genome shotgun (WGS) entry which is preliminary data.</text>
</comment>
<organism evidence="2 3">
    <name type="scientific">Acidithiobacillus thiooxidans ATCC 19377</name>
    <dbReference type="NCBI Taxonomy" id="637390"/>
    <lineage>
        <taxon>Bacteria</taxon>
        <taxon>Pseudomonadati</taxon>
        <taxon>Pseudomonadota</taxon>
        <taxon>Acidithiobacillia</taxon>
        <taxon>Acidithiobacillales</taxon>
        <taxon>Acidithiobacillaceae</taxon>
        <taxon>Acidithiobacillus</taxon>
    </lineage>
</organism>
<accession>A0A543PZG0</accession>
<dbReference type="Proteomes" id="UP000315403">
    <property type="component" value="Unassembled WGS sequence"/>
</dbReference>
<sequence>MERAHGTEISPEIETGIGQPGEVNQEHAISQQAMGAMHKSRGPTGEHVEGAHAKQGGHDNQNQTTDGGDRGGENDQCQGNQSDQGGDNPMGGFRVAPDHQHHNIAGVGPFGPQRQAITEAFDNTAEQDQDHGKADFAGLEAVDQAIQQSVTAEALPQACRHCQQQTSRDDPANQAHRRCHLPFYGVGKLPLPACPT</sequence>
<reference evidence="2 3" key="1">
    <citation type="submission" date="2019-03" db="EMBL/GenBank/DDBJ databases">
        <title>New insights into Acidothiobacillus thiooxidans sulfur metabolism through coupled gene expression, solution geochemistry, microscopy and spectroscopy analyses.</title>
        <authorList>
            <person name="Camacho D."/>
            <person name="Frazao R."/>
            <person name="Fouillen A."/>
            <person name="Nanci A."/>
            <person name="Lang B.F."/>
            <person name="Apte S.C."/>
            <person name="Baron C."/>
            <person name="Warren L.A."/>
        </authorList>
    </citation>
    <scope>NUCLEOTIDE SEQUENCE [LARGE SCALE GENOMIC DNA]</scope>
    <source>
        <strain evidence="2 3">ATCC 19377</strain>
    </source>
</reference>
<evidence type="ECO:0000256" key="1">
    <source>
        <dbReference type="SAM" id="MobiDB-lite"/>
    </source>
</evidence>
<evidence type="ECO:0000313" key="2">
    <source>
        <dbReference type="EMBL" id="TQN49464.1"/>
    </source>
</evidence>
<name>A0A543PZG0_ACITH</name>